<dbReference type="InterPro" id="IPR032508">
    <property type="entry name" value="FecR_C"/>
</dbReference>
<evidence type="ECO:0000256" key="1">
    <source>
        <dbReference type="SAM" id="Phobius"/>
    </source>
</evidence>
<evidence type="ECO:0000313" key="5">
    <source>
        <dbReference type="Proteomes" id="UP000051950"/>
    </source>
</evidence>
<dbReference type="AlphaFoldDB" id="A0A0T5VVM4"/>
<dbReference type="InterPro" id="IPR006860">
    <property type="entry name" value="FecR"/>
</dbReference>
<dbReference type="STRING" id="687842.ASU31_01080"/>
<dbReference type="PANTHER" id="PTHR30273:SF2">
    <property type="entry name" value="PROTEIN FECR"/>
    <property type="match status" value="1"/>
</dbReference>
<dbReference type="PANTHER" id="PTHR30273">
    <property type="entry name" value="PERIPLASMIC SIGNAL SENSOR AND SIGMA FACTOR ACTIVATOR FECR-RELATED"/>
    <property type="match status" value="1"/>
</dbReference>
<keyword evidence="5" id="KW-1185">Reference proteome</keyword>
<protein>
    <recommendedName>
        <fullName evidence="6">Anti-sigma factor</fullName>
    </recommendedName>
</protein>
<evidence type="ECO:0000313" key="4">
    <source>
        <dbReference type="EMBL" id="KRT17918.1"/>
    </source>
</evidence>
<keyword evidence="1" id="KW-0472">Membrane</keyword>
<evidence type="ECO:0000259" key="3">
    <source>
        <dbReference type="Pfam" id="PF16344"/>
    </source>
</evidence>
<dbReference type="Pfam" id="PF04773">
    <property type="entry name" value="FecR"/>
    <property type="match status" value="1"/>
</dbReference>
<comment type="caution">
    <text evidence="4">The sequence shown here is derived from an EMBL/GenBank/DDBJ whole genome shotgun (WGS) entry which is preliminary data.</text>
</comment>
<organism evidence="4 5">
    <name type="scientific">Pedobacter ginsenosidimutans</name>
    <dbReference type="NCBI Taxonomy" id="687842"/>
    <lineage>
        <taxon>Bacteria</taxon>
        <taxon>Pseudomonadati</taxon>
        <taxon>Bacteroidota</taxon>
        <taxon>Sphingobacteriia</taxon>
        <taxon>Sphingobacteriales</taxon>
        <taxon>Sphingobacteriaceae</taxon>
        <taxon>Pedobacter</taxon>
    </lineage>
</organism>
<keyword evidence="1" id="KW-1133">Transmembrane helix</keyword>
<dbReference type="Pfam" id="PF16344">
    <property type="entry name" value="FecR_C"/>
    <property type="match status" value="1"/>
</dbReference>
<sequence length="397" mass="44450">MEHKNQNIHSIYSKFLDNRLPAKEISELLQKMEHLSDGELEQMVAEFMDERESHPVPGEEESLDRILLSIRNLRLSEPSNHKISFKIYRRWIAAAVVLLVPALVFFVFSQKAKNAGHIEIAAGSVDIAPGRDRATLKLANGTEVYLDTLHAGQDKIKQYGASISKQGNGELVYMKLGDTETAVVEYNTISTPRGGRYKVLLPDSTQVWLNASSSITYPTSFAHAGARLIKLEGEAYFAVKKVSDGKGKSQPFIVSTDRQKVTVLGTHFNVNAYADESSVRTTLLEGRVQVNSDAILRPGQQAISFSKTLEVRDVDTTAFVDWKNNEFNLKTSDFRTTMRKIARWYDVEIIYDQSAPSTVKLGGWISRDKNISSVLKLIQKTGGVHFKLEGRRVTVTK</sequence>
<evidence type="ECO:0000259" key="2">
    <source>
        <dbReference type="Pfam" id="PF04773"/>
    </source>
</evidence>
<feature type="domain" description="FecR protein" evidence="2">
    <location>
        <begin position="188"/>
        <end position="289"/>
    </location>
</feature>
<dbReference type="InterPro" id="IPR012373">
    <property type="entry name" value="Ferrdict_sens_TM"/>
</dbReference>
<name>A0A0T5VVM4_9SPHI</name>
<dbReference type="Gene3D" id="2.60.120.1440">
    <property type="match status" value="1"/>
</dbReference>
<feature type="transmembrane region" description="Helical" evidence="1">
    <location>
        <begin position="91"/>
        <end position="108"/>
    </location>
</feature>
<dbReference type="Gene3D" id="3.55.50.30">
    <property type="match status" value="1"/>
</dbReference>
<gene>
    <name evidence="4" type="ORF">ASU31_01080</name>
</gene>
<dbReference type="EMBL" id="LMZQ01000001">
    <property type="protein sequence ID" value="KRT17918.1"/>
    <property type="molecule type" value="Genomic_DNA"/>
</dbReference>
<accession>A0A0T5VVM4</accession>
<evidence type="ECO:0008006" key="6">
    <source>
        <dbReference type="Google" id="ProtNLM"/>
    </source>
</evidence>
<keyword evidence="1" id="KW-0812">Transmembrane</keyword>
<proteinExistence type="predicted"/>
<feature type="domain" description="Protein FecR C-terminal" evidence="3">
    <location>
        <begin position="327"/>
        <end position="395"/>
    </location>
</feature>
<dbReference type="Proteomes" id="UP000051950">
    <property type="component" value="Unassembled WGS sequence"/>
</dbReference>
<dbReference type="GO" id="GO:0016989">
    <property type="term" value="F:sigma factor antagonist activity"/>
    <property type="evidence" value="ECO:0007669"/>
    <property type="project" value="TreeGrafter"/>
</dbReference>
<reference evidence="4 5" key="1">
    <citation type="submission" date="2015-11" db="EMBL/GenBank/DDBJ databases">
        <title>Sequence of Pedobacter ginsenosidimutans.</title>
        <authorList>
            <person name="Carson E."/>
            <person name="Keyser V."/>
            <person name="Newman J."/>
            <person name="Miller J."/>
        </authorList>
    </citation>
    <scope>NUCLEOTIDE SEQUENCE [LARGE SCALE GENOMIC DNA]</scope>
    <source>
        <strain evidence="4 5">KACC 14530</strain>
    </source>
</reference>